<organism evidence="2 3">
    <name type="scientific">Sulfolobus tengchongensis</name>
    <dbReference type="NCBI Taxonomy" id="207809"/>
    <lineage>
        <taxon>Archaea</taxon>
        <taxon>Thermoproteota</taxon>
        <taxon>Thermoprotei</taxon>
        <taxon>Sulfolobales</taxon>
        <taxon>Sulfolobaceae</taxon>
        <taxon>Sulfolobus</taxon>
    </lineage>
</organism>
<reference evidence="2 3" key="1">
    <citation type="submission" date="2024-02" db="EMBL/GenBank/DDBJ databases">
        <title>STSV induces naive adaptation in Sulfolobus.</title>
        <authorList>
            <person name="Xiang X."/>
            <person name="Song M."/>
        </authorList>
    </citation>
    <scope>NUCLEOTIDE SEQUENCE [LARGE SCALE GENOMIC DNA]</scope>
    <source>
        <strain evidence="2 3">RT2</strain>
    </source>
</reference>
<dbReference type="AlphaFoldDB" id="A0AAX4L327"/>
<protein>
    <submittedName>
        <fullName evidence="2">Uncharacterized protein</fullName>
    </submittedName>
</protein>
<feature type="compositionally biased region" description="Basic residues" evidence="1">
    <location>
        <begin position="145"/>
        <end position="175"/>
    </location>
</feature>
<name>A0AAX4L327_9CREN</name>
<dbReference type="Proteomes" id="UP001432202">
    <property type="component" value="Chromosome"/>
</dbReference>
<gene>
    <name evidence="2" type="ORF">V6M85_00390</name>
</gene>
<feature type="region of interest" description="Disordered" evidence="1">
    <location>
        <begin position="128"/>
        <end position="175"/>
    </location>
</feature>
<accession>A0AAX4L327</accession>
<evidence type="ECO:0000313" key="2">
    <source>
        <dbReference type="EMBL" id="WWQ60581.1"/>
    </source>
</evidence>
<proteinExistence type="predicted"/>
<keyword evidence="3" id="KW-1185">Reference proteome</keyword>
<evidence type="ECO:0000313" key="3">
    <source>
        <dbReference type="Proteomes" id="UP001432202"/>
    </source>
</evidence>
<sequence length="175" mass="19934">MNLVSYYKLEALKINDIITLYRIQKIKDMEVVDSTYDLESIMPDDSSDIVIIQGKDEKYINGKLNFDFQFSRPLNVTSIGLPQQLNGDSVQLMKIEVNADNVIGGSLIKKDFPFIVFYTDDGTKMISISDINPPIPEKKQTTTSRRSKKKKKRSKKRAKKSSSRSKSKSKSSRKS</sequence>
<dbReference type="EMBL" id="CP146016">
    <property type="protein sequence ID" value="WWQ60581.1"/>
    <property type="molecule type" value="Genomic_DNA"/>
</dbReference>
<dbReference type="GeneID" id="89335181"/>
<dbReference type="RefSeq" id="WP_338601565.1">
    <property type="nucleotide sequence ID" value="NZ_CP146016.1"/>
</dbReference>
<evidence type="ECO:0000256" key="1">
    <source>
        <dbReference type="SAM" id="MobiDB-lite"/>
    </source>
</evidence>